<evidence type="ECO:0000313" key="2">
    <source>
        <dbReference type="EMBL" id="CAD9220209.1"/>
    </source>
</evidence>
<sequence length="165" mass="18852">MESGCGEDWIPRMTEHDLEWWEMDGGVGDEGLWEMDRSVVDEGLWDWDGEVYTNEGVRLEKDVGAGGLKGESRTGENGETSGDAKVPRNHVLCHSPRVRQRTRTETHRPRRRGCVRTSRSRRGIQPLETPQIQVCSSQGERNNHPRNEEGNSDSHPVFEQESKQR</sequence>
<organism evidence="2">
    <name type="scientific">Compsopogon caeruleus</name>
    <dbReference type="NCBI Taxonomy" id="31354"/>
    <lineage>
        <taxon>Eukaryota</taxon>
        <taxon>Rhodophyta</taxon>
        <taxon>Compsopogonophyceae</taxon>
        <taxon>Compsopogonales</taxon>
        <taxon>Compsopogonaceae</taxon>
        <taxon>Compsopogon</taxon>
    </lineage>
</organism>
<proteinExistence type="predicted"/>
<feature type="compositionally biased region" description="Basic and acidic residues" evidence="1">
    <location>
        <begin position="156"/>
        <end position="165"/>
    </location>
</feature>
<gene>
    <name evidence="2" type="ORF">CCAE0312_LOCUS58</name>
</gene>
<dbReference type="AlphaFoldDB" id="A0A7S1XAB6"/>
<accession>A0A7S1XAB6</accession>
<dbReference type="EMBL" id="HBGH01000132">
    <property type="protein sequence ID" value="CAD9220209.1"/>
    <property type="molecule type" value="Transcribed_RNA"/>
</dbReference>
<reference evidence="2" key="1">
    <citation type="submission" date="2021-01" db="EMBL/GenBank/DDBJ databases">
        <authorList>
            <person name="Corre E."/>
            <person name="Pelletier E."/>
            <person name="Niang G."/>
            <person name="Scheremetjew M."/>
            <person name="Finn R."/>
            <person name="Kale V."/>
            <person name="Holt S."/>
            <person name="Cochrane G."/>
            <person name="Meng A."/>
            <person name="Brown T."/>
            <person name="Cohen L."/>
        </authorList>
    </citation>
    <scope>NUCLEOTIDE SEQUENCE</scope>
    <source>
        <strain evidence="2">SAG 36.94</strain>
    </source>
</reference>
<protein>
    <submittedName>
        <fullName evidence="2">Uncharacterized protein</fullName>
    </submittedName>
</protein>
<evidence type="ECO:0000256" key="1">
    <source>
        <dbReference type="SAM" id="MobiDB-lite"/>
    </source>
</evidence>
<name>A0A7S1XAB6_9RHOD</name>
<feature type="compositionally biased region" description="Basic residues" evidence="1">
    <location>
        <begin position="108"/>
        <end position="122"/>
    </location>
</feature>
<feature type="region of interest" description="Disordered" evidence="1">
    <location>
        <begin position="61"/>
        <end position="165"/>
    </location>
</feature>
<feature type="compositionally biased region" description="Polar residues" evidence="1">
    <location>
        <begin position="128"/>
        <end position="140"/>
    </location>
</feature>